<organism evidence="1 2">
    <name type="scientific">Cohnella luojiensis</name>
    <dbReference type="NCBI Taxonomy" id="652876"/>
    <lineage>
        <taxon>Bacteria</taxon>
        <taxon>Bacillati</taxon>
        <taxon>Bacillota</taxon>
        <taxon>Bacilli</taxon>
        <taxon>Bacillales</taxon>
        <taxon>Paenibacillaceae</taxon>
        <taxon>Cohnella</taxon>
    </lineage>
</organism>
<dbReference type="EMBL" id="SOMN01000004">
    <property type="protein sequence ID" value="TFE29513.1"/>
    <property type="molecule type" value="Genomic_DNA"/>
</dbReference>
<protein>
    <submittedName>
        <fullName evidence="1">SGNH/GDSL hydrolase family protein</fullName>
    </submittedName>
</protein>
<dbReference type="Proteomes" id="UP000297900">
    <property type="component" value="Unassembled WGS sequence"/>
</dbReference>
<evidence type="ECO:0000313" key="2">
    <source>
        <dbReference type="Proteomes" id="UP000297900"/>
    </source>
</evidence>
<dbReference type="InterPro" id="IPR001087">
    <property type="entry name" value="GDSL"/>
</dbReference>
<dbReference type="PANTHER" id="PTHR30383:SF5">
    <property type="entry name" value="SGNH HYDROLASE-TYPE ESTERASE DOMAIN-CONTAINING PROTEIN"/>
    <property type="match status" value="1"/>
</dbReference>
<dbReference type="GO" id="GO:0004622">
    <property type="term" value="F:phosphatidylcholine lysophospholipase activity"/>
    <property type="evidence" value="ECO:0007669"/>
    <property type="project" value="TreeGrafter"/>
</dbReference>
<dbReference type="CDD" id="cd00229">
    <property type="entry name" value="SGNH_hydrolase"/>
    <property type="match status" value="1"/>
</dbReference>
<dbReference type="PANTHER" id="PTHR30383">
    <property type="entry name" value="THIOESTERASE 1/PROTEASE 1/LYSOPHOSPHOLIPASE L1"/>
    <property type="match status" value="1"/>
</dbReference>
<keyword evidence="1" id="KW-0378">Hydrolase</keyword>
<gene>
    <name evidence="1" type="ORF">E2980_05860</name>
</gene>
<dbReference type="OrthoDB" id="2571657at2"/>
<sequence length="222" mass="25790">MRKKLKLACLGDSMTAFWGREMPELRDALETHFPDQSFELINFGVSGTRAEHGIYRVSHEYPSPYESGNHLCLSAVSPDIVIVESFAYNHRLDGSHRIEDYKRTLRRLLRVITETTPAKLLFLVTIPPDKKRFLDNAPVYREVALDLRQEWGEYSEMYLQAAVDFAKQDQLPLLNVFDRVREQVEAGTPIQWFIDQNDHIHPSRFAYDLIAEEIIQALKKII</sequence>
<dbReference type="InterPro" id="IPR051532">
    <property type="entry name" value="Ester_Hydrolysis_Enzymes"/>
</dbReference>
<dbReference type="RefSeq" id="WP_135151204.1">
    <property type="nucleotide sequence ID" value="NZ_SOMN01000004.1"/>
</dbReference>
<keyword evidence="2" id="KW-1185">Reference proteome</keyword>
<comment type="caution">
    <text evidence="1">The sequence shown here is derived from an EMBL/GenBank/DDBJ whole genome shotgun (WGS) entry which is preliminary data.</text>
</comment>
<dbReference type="AlphaFoldDB" id="A0A4Y8M4I0"/>
<accession>A0A4Y8M4I0</accession>
<dbReference type="Gene3D" id="3.40.50.1110">
    <property type="entry name" value="SGNH hydrolase"/>
    <property type="match status" value="1"/>
</dbReference>
<dbReference type="Pfam" id="PF00657">
    <property type="entry name" value="Lipase_GDSL"/>
    <property type="match status" value="1"/>
</dbReference>
<dbReference type="InterPro" id="IPR036514">
    <property type="entry name" value="SGNH_hydro_sf"/>
</dbReference>
<evidence type="ECO:0000313" key="1">
    <source>
        <dbReference type="EMBL" id="TFE29513.1"/>
    </source>
</evidence>
<reference evidence="1 2" key="1">
    <citation type="submission" date="2019-03" db="EMBL/GenBank/DDBJ databases">
        <title>Cohnella endophytica sp. nov., a novel endophytic bacterium isolated from bark of Sonneratia apetala.</title>
        <authorList>
            <person name="Tuo L."/>
        </authorList>
    </citation>
    <scope>NUCLEOTIDE SEQUENCE [LARGE SCALE GENOMIC DNA]</scope>
    <source>
        <strain evidence="1 2">CCTCC AB 208254</strain>
    </source>
</reference>
<proteinExistence type="predicted"/>
<name>A0A4Y8M4I0_9BACL</name>
<dbReference type="SUPFAM" id="SSF52266">
    <property type="entry name" value="SGNH hydrolase"/>
    <property type="match status" value="1"/>
</dbReference>